<comment type="function">
    <text evidence="10 12">Involved in protein export. Acts as a chaperone by maintaining the newly synthesized protein in an open conformation. Functions as a peptidyl-prolyl cis-trans isomerase.</text>
</comment>
<dbReference type="SUPFAM" id="SSF54534">
    <property type="entry name" value="FKBP-like"/>
    <property type="match status" value="1"/>
</dbReference>
<comment type="catalytic activity">
    <reaction evidence="1 12 13">
        <text>[protein]-peptidylproline (omega=180) = [protein]-peptidylproline (omega=0)</text>
        <dbReference type="Rhea" id="RHEA:16237"/>
        <dbReference type="Rhea" id="RHEA-COMP:10747"/>
        <dbReference type="Rhea" id="RHEA-COMP:10748"/>
        <dbReference type="ChEBI" id="CHEBI:83833"/>
        <dbReference type="ChEBI" id="CHEBI:83834"/>
        <dbReference type="EC" id="5.2.1.8"/>
    </reaction>
</comment>
<keyword evidence="6 12" id="KW-0697">Rotamase</keyword>
<evidence type="ECO:0000256" key="8">
    <source>
        <dbReference type="ARBA" id="ARBA00023235"/>
    </source>
</evidence>
<dbReference type="NCBIfam" id="TIGR00115">
    <property type="entry name" value="tig"/>
    <property type="match status" value="1"/>
</dbReference>
<dbReference type="GO" id="GO:0043022">
    <property type="term" value="F:ribosome binding"/>
    <property type="evidence" value="ECO:0007669"/>
    <property type="project" value="TreeGrafter"/>
</dbReference>
<dbReference type="PANTHER" id="PTHR30560">
    <property type="entry name" value="TRIGGER FACTOR CHAPERONE AND PEPTIDYL-PROLYL CIS/TRANS ISOMERASE"/>
    <property type="match status" value="1"/>
</dbReference>
<evidence type="ECO:0000256" key="14">
    <source>
        <dbReference type="RuleBase" id="RU003914"/>
    </source>
</evidence>
<dbReference type="GO" id="GO:0044183">
    <property type="term" value="F:protein folding chaperone"/>
    <property type="evidence" value="ECO:0007669"/>
    <property type="project" value="TreeGrafter"/>
</dbReference>
<gene>
    <name evidence="12" type="primary">tig</name>
    <name evidence="16" type="ORF">SAMN02746011_00486</name>
</gene>
<evidence type="ECO:0000256" key="3">
    <source>
        <dbReference type="ARBA" id="ARBA00013194"/>
    </source>
</evidence>
<dbReference type="InterPro" id="IPR008880">
    <property type="entry name" value="Trigger_fac_C"/>
</dbReference>
<dbReference type="Gene3D" id="3.10.50.40">
    <property type="match status" value="1"/>
</dbReference>
<dbReference type="EMBL" id="FUWO01000003">
    <property type="protein sequence ID" value="SJZ35738.1"/>
    <property type="molecule type" value="Genomic_DNA"/>
</dbReference>
<reference evidence="17" key="1">
    <citation type="submission" date="2017-02" db="EMBL/GenBank/DDBJ databases">
        <authorList>
            <person name="Varghese N."/>
            <person name="Submissions S."/>
        </authorList>
    </citation>
    <scope>NUCLEOTIDE SEQUENCE [LARGE SCALE GENOMIC DNA]</scope>
    <source>
        <strain evidence="17">DSM 15739</strain>
    </source>
</reference>
<evidence type="ECO:0000259" key="15">
    <source>
        <dbReference type="PROSITE" id="PS50059"/>
    </source>
</evidence>
<dbReference type="AlphaFoldDB" id="A0A1T4K027"/>
<keyword evidence="5 12" id="KW-0132">Cell division</keyword>
<dbReference type="GO" id="GO:0003755">
    <property type="term" value="F:peptidyl-prolyl cis-trans isomerase activity"/>
    <property type="evidence" value="ECO:0007669"/>
    <property type="project" value="UniProtKB-UniRule"/>
</dbReference>
<keyword evidence="7 12" id="KW-0143">Chaperone</keyword>
<comment type="subcellular location">
    <subcellularLocation>
        <location evidence="12">Cytoplasm</location>
    </subcellularLocation>
    <text evidence="12">About half TF is bound to the ribosome near the polypeptide exit tunnel while the other half is free in the cytoplasm.</text>
</comment>
<organism evidence="16 17">
    <name type="scientific">Globicatella sulfidifaciens DSM 15739</name>
    <dbReference type="NCBI Taxonomy" id="1121925"/>
    <lineage>
        <taxon>Bacteria</taxon>
        <taxon>Bacillati</taxon>
        <taxon>Bacillota</taxon>
        <taxon>Bacilli</taxon>
        <taxon>Lactobacillales</taxon>
        <taxon>Aerococcaceae</taxon>
        <taxon>Globicatella</taxon>
    </lineage>
</organism>
<comment type="similarity">
    <text evidence="2 12 14">Belongs to the FKBP-type PPIase family. Tig subfamily.</text>
</comment>
<dbReference type="PROSITE" id="PS50059">
    <property type="entry name" value="FKBP_PPIASE"/>
    <property type="match status" value="1"/>
</dbReference>
<evidence type="ECO:0000256" key="7">
    <source>
        <dbReference type="ARBA" id="ARBA00023186"/>
    </source>
</evidence>
<evidence type="ECO:0000256" key="5">
    <source>
        <dbReference type="ARBA" id="ARBA00022618"/>
    </source>
</evidence>
<dbReference type="InterPro" id="IPR046357">
    <property type="entry name" value="PPIase_dom_sf"/>
</dbReference>
<keyword evidence="9 12" id="KW-0131">Cell cycle</keyword>
<evidence type="ECO:0000313" key="17">
    <source>
        <dbReference type="Proteomes" id="UP000189941"/>
    </source>
</evidence>
<accession>A0A1T4K027</accession>
<dbReference type="Pfam" id="PF00254">
    <property type="entry name" value="FKBP_C"/>
    <property type="match status" value="1"/>
</dbReference>
<dbReference type="RefSeq" id="WP_078755320.1">
    <property type="nucleotide sequence ID" value="NZ_FUWO01000003.1"/>
</dbReference>
<name>A0A1T4K027_9LACT</name>
<dbReference type="GO" id="GO:0043335">
    <property type="term" value="P:protein unfolding"/>
    <property type="evidence" value="ECO:0007669"/>
    <property type="project" value="TreeGrafter"/>
</dbReference>
<evidence type="ECO:0000256" key="13">
    <source>
        <dbReference type="PROSITE-ProRule" id="PRU00277"/>
    </source>
</evidence>
<dbReference type="OrthoDB" id="9767721at2"/>
<dbReference type="InterPro" id="IPR037041">
    <property type="entry name" value="Trigger_fac_C_sf"/>
</dbReference>
<evidence type="ECO:0000256" key="6">
    <source>
        <dbReference type="ARBA" id="ARBA00023110"/>
    </source>
</evidence>
<dbReference type="PIRSF" id="PIRSF003095">
    <property type="entry name" value="Trigger_factor"/>
    <property type="match status" value="1"/>
</dbReference>
<dbReference type="Gene3D" id="1.10.3120.10">
    <property type="entry name" value="Trigger factor, C-terminal domain"/>
    <property type="match status" value="1"/>
</dbReference>
<keyword evidence="12" id="KW-0963">Cytoplasm</keyword>
<evidence type="ECO:0000256" key="11">
    <source>
        <dbReference type="ARBA" id="ARBA00029986"/>
    </source>
</evidence>
<keyword evidence="8 12" id="KW-0413">Isomerase</keyword>
<dbReference type="Pfam" id="PF05697">
    <property type="entry name" value="Trigger_N"/>
    <property type="match status" value="1"/>
</dbReference>
<dbReference type="FunFam" id="3.10.50.40:FF:000001">
    <property type="entry name" value="Trigger factor"/>
    <property type="match status" value="1"/>
</dbReference>
<dbReference type="GO" id="GO:0005737">
    <property type="term" value="C:cytoplasm"/>
    <property type="evidence" value="ECO:0007669"/>
    <property type="project" value="UniProtKB-SubCell"/>
</dbReference>
<dbReference type="HAMAP" id="MF_00303">
    <property type="entry name" value="Trigger_factor_Tig"/>
    <property type="match status" value="1"/>
</dbReference>
<evidence type="ECO:0000313" key="16">
    <source>
        <dbReference type="EMBL" id="SJZ35738.1"/>
    </source>
</evidence>
<sequence length="426" mass="47946">MTTNFEKTSVNEGILTFEIPVEDIREGLDKAFKRVQKNITVPGFRKGKVPRQVFNNVYGESALYEEVLNSTLPKAYESAVKEAELDVVTQPEIDVKSMEKGQPWVLTAKVTLKPEVKLGEYKNLEVEKQDTTVTDEDVKNEIESKRKNLAELVVKEDAAESGDTVVIDFEGFVGDEAFEGGKGENHSLELGSNSFIPGFEEQLVGVKPGDEKEVVVTFPEEYHAEDLAGKEATFKVKVHEVKALQLPELDDEFAKDADDSVETLAELENKIRVDLTESKEAAAKEIVEDLAIRKAVENAEIVELPYEMVHEEIHRQMDHFLNNLKRQGIDKELYFQITGSSEADLHDQFGEEAELRTKTNLVLEAIVENEDLTVTDEEIENEVNELATQYQMSVDQVKQFVSNDMLTSDIKLKKAMELIVSTAVQK</sequence>
<dbReference type="GO" id="GO:0015031">
    <property type="term" value="P:protein transport"/>
    <property type="evidence" value="ECO:0007669"/>
    <property type="project" value="UniProtKB-UniRule"/>
</dbReference>
<proteinExistence type="inferred from homology"/>
<dbReference type="InterPro" id="IPR008881">
    <property type="entry name" value="Trigger_fac_ribosome-bd_bac"/>
</dbReference>
<dbReference type="SUPFAM" id="SSF109998">
    <property type="entry name" value="Triger factor/SurA peptide-binding domain-like"/>
    <property type="match status" value="1"/>
</dbReference>
<dbReference type="GO" id="GO:0051083">
    <property type="term" value="P:'de novo' cotranslational protein folding"/>
    <property type="evidence" value="ECO:0007669"/>
    <property type="project" value="TreeGrafter"/>
</dbReference>
<evidence type="ECO:0000256" key="12">
    <source>
        <dbReference type="HAMAP-Rule" id="MF_00303"/>
    </source>
</evidence>
<dbReference type="Proteomes" id="UP000189941">
    <property type="component" value="Unassembled WGS sequence"/>
</dbReference>
<dbReference type="InterPro" id="IPR001179">
    <property type="entry name" value="PPIase_FKBP_dom"/>
</dbReference>
<evidence type="ECO:0000256" key="10">
    <source>
        <dbReference type="ARBA" id="ARBA00024849"/>
    </source>
</evidence>
<dbReference type="PANTHER" id="PTHR30560:SF3">
    <property type="entry name" value="TRIGGER FACTOR-LIKE PROTEIN TIG, CHLOROPLASTIC"/>
    <property type="match status" value="1"/>
</dbReference>
<dbReference type="Gene3D" id="3.30.70.1050">
    <property type="entry name" value="Trigger factor ribosome-binding domain"/>
    <property type="match status" value="1"/>
</dbReference>
<dbReference type="InterPro" id="IPR027304">
    <property type="entry name" value="Trigger_fact/SurA_dom_sf"/>
</dbReference>
<dbReference type="InterPro" id="IPR005215">
    <property type="entry name" value="Trig_fac"/>
</dbReference>
<feature type="domain" description="PPIase FKBP-type" evidence="15">
    <location>
        <begin position="162"/>
        <end position="247"/>
    </location>
</feature>
<dbReference type="InterPro" id="IPR036611">
    <property type="entry name" value="Trigger_fac_ribosome-bd_sf"/>
</dbReference>
<dbReference type="EC" id="5.2.1.8" evidence="3 12"/>
<dbReference type="STRING" id="1121925.SAMN02746011_00486"/>
<evidence type="ECO:0000256" key="2">
    <source>
        <dbReference type="ARBA" id="ARBA00005464"/>
    </source>
</evidence>
<dbReference type="SUPFAM" id="SSF102735">
    <property type="entry name" value="Trigger factor ribosome-binding domain"/>
    <property type="match status" value="1"/>
</dbReference>
<dbReference type="Pfam" id="PF05698">
    <property type="entry name" value="Trigger_C"/>
    <property type="match status" value="1"/>
</dbReference>
<protein>
    <recommendedName>
        <fullName evidence="4 12">Trigger factor</fullName>
        <shortName evidence="12">TF</shortName>
        <ecNumber evidence="3 12">5.2.1.8</ecNumber>
    </recommendedName>
    <alternativeName>
        <fullName evidence="11 12">PPIase</fullName>
    </alternativeName>
</protein>
<evidence type="ECO:0000256" key="9">
    <source>
        <dbReference type="ARBA" id="ARBA00023306"/>
    </source>
</evidence>
<keyword evidence="17" id="KW-1185">Reference proteome</keyword>
<evidence type="ECO:0000256" key="4">
    <source>
        <dbReference type="ARBA" id="ARBA00016902"/>
    </source>
</evidence>
<evidence type="ECO:0000256" key="1">
    <source>
        <dbReference type="ARBA" id="ARBA00000971"/>
    </source>
</evidence>
<dbReference type="GO" id="GO:0051301">
    <property type="term" value="P:cell division"/>
    <property type="evidence" value="ECO:0007669"/>
    <property type="project" value="UniProtKB-KW"/>
</dbReference>
<comment type="domain">
    <text evidence="12">Consists of 3 domains; the N-terminus binds the ribosome, the middle domain has PPIase activity, while the C-terminus has intrinsic chaperone activity on its own.</text>
</comment>